<evidence type="ECO:0000313" key="2">
    <source>
        <dbReference type="Proteomes" id="UP001167160"/>
    </source>
</evidence>
<dbReference type="EMBL" id="JAMQGM010000039">
    <property type="protein sequence ID" value="MCM2579294.1"/>
    <property type="molecule type" value="Genomic_DNA"/>
</dbReference>
<dbReference type="GO" id="GO:0016787">
    <property type="term" value="F:hydrolase activity"/>
    <property type="evidence" value="ECO:0007669"/>
    <property type="project" value="UniProtKB-KW"/>
</dbReference>
<dbReference type="SUPFAM" id="SSF53474">
    <property type="entry name" value="alpha/beta-Hydrolases"/>
    <property type="match status" value="1"/>
</dbReference>
<keyword evidence="1" id="KW-0378">Hydrolase</keyword>
<comment type="caution">
    <text evidence="1">The sequence shown here is derived from an EMBL/GenBank/DDBJ whole genome shotgun (WGS) entry which is preliminary data.</text>
</comment>
<dbReference type="InterPro" id="IPR029058">
    <property type="entry name" value="AB_hydrolase_fold"/>
</dbReference>
<sequence>MRLRTCPGPAEAGVLLLHGGRADGLDAPSLLNLPGLRMRPFGAAVLRASNGHAVALGEVRYRHRGWNGDRADTVRDARAAHAELTGTHGPLPVVAVGHSMGARAALRIGGDPGLSGVVALAPWCPPGEPVAHLAGRRVVLVHSDRDRITDPAGSLHFALRARQAGAEVCRVVIPGSDHAMLRRAADWHGLAGRLVAGLLGLADLPADIAAALAIGRHGNHGLALPTPPPTG</sequence>
<keyword evidence="2" id="KW-1185">Reference proteome</keyword>
<protein>
    <submittedName>
        <fullName evidence="1">Alpha/beta hydrolase</fullName>
    </submittedName>
</protein>
<name>A0ABT0X9U5_9ACTN</name>
<evidence type="ECO:0000313" key="1">
    <source>
        <dbReference type="EMBL" id="MCM2579294.1"/>
    </source>
</evidence>
<gene>
    <name evidence="1" type="ORF">M1E25_18400</name>
</gene>
<dbReference type="Proteomes" id="UP001167160">
    <property type="component" value="Unassembled WGS sequence"/>
</dbReference>
<organism evidence="1 2">
    <name type="scientific">Streptomyces meridianus</name>
    <dbReference type="NCBI Taxonomy" id="2938945"/>
    <lineage>
        <taxon>Bacteria</taxon>
        <taxon>Bacillati</taxon>
        <taxon>Actinomycetota</taxon>
        <taxon>Actinomycetes</taxon>
        <taxon>Kitasatosporales</taxon>
        <taxon>Streptomycetaceae</taxon>
        <taxon>Streptomyces</taxon>
    </lineage>
</organism>
<proteinExistence type="predicted"/>
<reference evidence="1" key="1">
    <citation type="journal article" date="2023" name="Int. J. Syst. Evol. Microbiol.">
        <title>Streptomyces meridianus sp. nov. isolated from brackish water of the Tagus estuary in Alcochete, Portugal.</title>
        <authorList>
            <person name="Santos J.D.N."/>
            <person name="Klimek D."/>
            <person name="Calusinska M."/>
            <person name="Lobo Da Cunha A."/>
            <person name="Catita J."/>
            <person name="Goncalves H."/>
            <person name="Gonzalez I."/>
            <person name="Reyes F."/>
            <person name="Lage O.M."/>
        </authorList>
    </citation>
    <scope>NUCLEOTIDE SEQUENCE</scope>
    <source>
        <strain evidence="1">MTZ3.1</strain>
    </source>
</reference>
<accession>A0ABT0X9U5</accession>
<dbReference type="Gene3D" id="3.40.50.1820">
    <property type="entry name" value="alpha/beta hydrolase"/>
    <property type="match status" value="1"/>
</dbReference>